<sequence>MSSPGTERSGGRGASRAMVVTVGLAGLVAVAGPVLWLLNRLLQRPWGAPWRVRILAAADALHHELEALLAEDEPEQQALRESVAEAVEHHLHVARLAAWPEEAKRLTVGAQFLDWWTGAPCETAYVNVHEAEIALAQILPDDQIRARIPEALARLQTMDGTDPRRRTAETQLTSDLTERRRRAEFQSATRWMVPAPTRR</sequence>
<dbReference type="EMBL" id="FXTJ01000019">
    <property type="protein sequence ID" value="SMO99809.1"/>
    <property type="molecule type" value="Genomic_DNA"/>
</dbReference>
<keyword evidence="1" id="KW-0812">Transmembrane</keyword>
<evidence type="ECO:0000313" key="2">
    <source>
        <dbReference type="EMBL" id="SMO99809.1"/>
    </source>
</evidence>
<organism evidence="2 3">
    <name type="scientific">Geodermatophilus aquaeductus</name>
    <dbReference type="NCBI Taxonomy" id="1564161"/>
    <lineage>
        <taxon>Bacteria</taxon>
        <taxon>Bacillati</taxon>
        <taxon>Actinomycetota</taxon>
        <taxon>Actinomycetes</taxon>
        <taxon>Geodermatophilales</taxon>
        <taxon>Geodermatophilaceae</taxon>
        <taxon>Geodermatophilus</taxon>
    </lineage>
</organism>
<keyword evidence="1" id="KW-0472">Membrane</keyword>
<keyword evidence="1" id="KW-1133">Transmembrane helix</keyword>
<evidence type="ECO:0000313" key="3">
    <source>
        <dbReference type="Proteomes" id="UP000317484"/>
    </source>
</evidence>
<name>A0A521FUD1_9ACTN</name>
<keyword evidence="3" id="KW-1185">Reference proteome</keyword>
<accession>A0A521FUD1</accession>
<evidence type="ECO:0000256" key="1">
    <source>
        <dbReference type="SAM" id="Phobius"/>
    </source>
</evidence>
<feature type="transmembrane region" description="Helical" evidence="1">
    <location>
        <begin position="17"/>
        <end position="38"/>
    </location>
</feature>
<proteinExistence type="predicted"/>
<gene>
    <name evidence="2" type="ORF">SAMN06273567_11933</name>
</gene>
<protein>
    <submittedName>
        <fullName evidence="2">Uncharacterized protein</fullName>
    </submittedName>
</protein>
<reference evidence="2 3" key="1">
    <citation type="submission" date="2017-05" db="EMBL/GenBank/DDBJ databases">
        <authorList>
            <person name="Varghese N."/>
            <person name="Submissions S."/>
        </authorList>
    </citation>
    <scope>NUCLEOTIDE SEQUENCE [LARGE SCALE GENOMIC DNA]</scope>
    <source>
        <strain evidence="2 3">DSM 46834</strain>
    </source>
</reference>
<dbReference type="AlphaFoldDB" id="A0A521FUD1"/>
<dbReference type="Proteomes" id="UP000317484">
    <property type="component" value="Unassembled WGS sequence"/>
</dbReference>